<proteinExistence type="predicted"/>
<keyword evidence="3" id="KW-1185">Reference proteome</keyword>
<evidence type="ECO:0000313" key="3">
    <source>
        <dbReference type="Proteomes" id="UP001108240"/>
    </source>
</evidence>
<reference evidence="2" key="2">
    <citation type="submission" date="2025-09" db="UniProtKB">
        <authorList>
            <consortium name="Ensembl"/>
        </authorList>
    </citation>
    <scope>IDENTIFICATION</scope>
</reference>
<keyword evidence="1" id="KW-1133">Transmembrane helix</keyword>
<keyword evidence="1" id="KW-0472">Membrane</keyword>
<evidence type="ECO:0000313" key="2">
    <source>
        <dbReference type="Ensembl" id="ENSCCRP00000108361.1"/>
    </source>
</evidence>
<reference evidence="2" key="1">
    <citation type="submission" date="2025-08" db="UniProtKB">
        <authorList>
            <consortium name="Ensembl"/>
        </authorList>
    </citation>
    <scope>IDENTIFICATION</scope>
</reference>
<dbReference type="Proteomes" id="UP001108240">
    <property type="component" value="Unplaced"/>
</dbReference>
<evidence type="ECO:0000256" key="1">
    <source>
        <dbReference type="SAM" id="Phobius"/>
    </source>
</evidence>
<feature type="transmembrane region" description="Helical" evidence="1">
    <location>
        <begin position="27"/>
        <end position="49"/>
    </location>
</feature>
<name>A0A9J7XPJ1_CYPCA</name>
<keyword evidence="1" id="KW-0812">Transmembrane</keyword>
<organism evidence="2 3">
    <name type="scientific">Cyprinus carpio carpio</name>
    <dbReference type="NCBI Taxonomy" id="630221"/>
    <lineage>
        <taxon>Eukaryota</taxon>
        <taxon>Metazoa</taxon>
        <taxon>Chordata</taxon>
        <taxon>Craniata</taxon>
        <taxon>Vertebrata</taxon>
        <taxon>Euteleostomi</taxon>
        <taxon>Actinopterygii</taxon>
        <taxon>Neopterygii</taxon>
        <taxon>Teleostei</taxon>
        <taxon>Ostariophysi</taxon>
        <taxon>Cypriniformes</taxon>
        <taxon>Cyprinidae</taxon>
        <taxon>Cyprininae</taxon>
        <taxon>Cyprinus</taxon>
    </lineage>
</organism>
<protein>
    <submittedName>
        <fullName evidence="2">Uncharacterized protein</fullName>
    </submittedName>
</protein>
<dbReference type="Ensembl" id="ENSCCRT00000169825.1">
    <property type="protein sequence ID" value="ENSCCRP00000108361.1"/>
    <property type="gene ID" value="ENSCCRG00000082674.1"/>
</dbReference>
<accession>A0A9J7XPJ1</accession>
<sequence>MLNNCIWTTINQKPTNYQNCVKLMHNFILNNVCVCLLACSPFWMCLTVIHTSRLAKTTSEALMCLNPGNRCLQL</sequence>
<dbReference type="AlphaFoldDB" id="A0A9J7XPJ1"/>